<evidence type="ECO:0000313" key="2">
    <source>
        <dbReference type="EMBL" id="GGC54859.1"/>
    </source>
</evidence>
<dbReference type="EMBL" id="BMEC01000021">
    <property type="protein sequence ID" value="GGC54859.1"/>
    <property type="molecule type" value="Genomic_DNA"/>
</dbReference>
<comment type="caution">
    <text evidence="2">The sequence shown here is derived from an EMBL/GenBank/DDBJ whole genome shotgun (WGS) entry which is preliminary data.</text>
</comment>
<sequence length="350" mass="39937">MKLTIFGLILLILIGSCKTSKKTDEQITNSISNQVDSIAKYTDFNGVILIAKDSVVKYKKALGYSDIKNLTKLNVSDQFYIGSISKQITTVLVLREYEKGNINLSDQIHKYLPEIKQDWAKEVTIHHLLSHTHGIVEIDEPLEFEVGTKFHYSQIGFGILAQILEKIKNESFKNISTDLFTQYQLKNTYHPDNKKYLHLVNGYEEDETGELIIAAGNPVKYVAAGGFISNAEDLLKWNNLLYSGKLVKPRTLKLMETRYETRIHPIFDKIEYGYGLLFKDGEQQIQIGAFGYVPGFPTANYYYPQTDLNLIILENVGANLDDFKMTFKTHTELMNLIKKQTPNGGFREKL</sequence>
<dbReference type="SUPFAM" id="SSF56601">
    <property type="entry name" value="beta-lactamase/transpeptidase-like"/>
    <property type="match status" value="1"/>
</dbReference>
<name>A0ABQ1N5P4_9BACT</name>
<feature type="domain" description="Beta-lactamase-related" evidence="1">
    <location>
        <begin position="46"/>
        <end position="321"/>
    </location>
</feature>
<dbReference type="Pfam" id="PF00144">
    <property type="entry name" value="Beta-lactamase"/>
    <property type="match status" value="1"/>
</dbReference>
<dbReference type="RefSeq" id="WP_188467669.1">
    <property type="nucleotide sequence ID" value="NZ_BAABHU010000021.1"/>
</dbReference>
<evidence type="ECO:0000259" key="1">
    <source>
        <dbReference type="Pfam" id="PF00144"/>
    </source>
</evidence>
<proteinExistence type="predicted"/>
<keyword evidence="2" id="KW-0121">Carboxypeptidase</keyword>
<keyword evidence="3" id="KW-1185">Reference proteome</keyword>
<organism evidence="2 3">
    <name type="scientific">Marivirga lumbricoides</name>
    <dbReference type="NCBI Taxonomy" id="1046115"/>
    <lineage>
        <taxon>Bacteria</taxon>
        <taxon>Pseudomonadati</taxon>
        <taxon>Bacteroidota</taxon>
        <taxon>Cytophagia</taxon>
        <taxon>Cytophagales</taxon>
        <taxon>Marivirgaceae</taxon>
        <taxon>Marivirga</taxon>
    </lineage>
</organism>
<protein>
    <submittedName>
        <fullName evidence="2">D-alanyl-D-alanine carboxypeptidase</fullName>
    </submittedName>
</protein>
<dbReference type="Proteomes" id="UP000636010">
    <property type="component" value="Unassembled WGS sequence"/>
</dbReference>
<dbReference type="Gene3D" id="3.40.710.10">
    <property type="entry name" value="DD-peptidase/beta-lactamase superfamily"/>
    <property type="match status" value="1"/>
</dbReference>
<dbReference type="PANTHER" id="PTHR46825">
    <property type="entry name" value="D-ALANYL-D-ALANINE-CARBOXYPEPTIDASE/ENDOPEPTIDASE AMPH"/>
    <property type="match status" value="1"/>
</dbReference>
<dbReference type="InterPro" id="IPR012338">
    <property type="entry name" value="Beta-lactam/transpept-like"/>
</dbReference>
<evidence type="ECO:0000313" key="3">
    <source>
        <dbReference type="Proteomes" id="UP000636010"/>
    </source>
</evidence>
<dbReference type="PANTHER" id="PTHR46825:SF9">
    <property type="entry name" value="BETA-LACTAMASE-RELATED DOMAIN-CONTAINING PROTEIN"/>
    <property type="match status" value="1"/>
</dbReference>
<dbReference type="GO" id="GO:0004180">
    <property type="term" value="F:carboxypeptidase activity"/>
    <property type="evidence" value="ECO:0007669"/>
    <property type="project" value="UniProtKB-KW"/>
</dbReference>
<dbReference type="InterPro" id="IPR001466">
    <property type="entry name" value="Beta-lactam-related"/>
</dbReference>
<gene>
    <name evidence="2" type="ORF">GCM10011506_45660</name>
</gene>
<dbReference type="PROSITE" id="PS51257">
    <property type="entry name" value="PROKAR_LIPOPROTEIN"/>
    <property type="match status" value="1"/>
</dbReference>
<reference evidence="3" key="1">
    <citation type="journal article" date="2019" name="Int. J. Syst. Evol. Microbiol.">
        <title>The Global Catalogue of Microorganisms (GCM) 10K type strain sequencing project: providing services to taxonomists for standard genome sequencing and annotation.</title>
        <authorList>
            <consortium name="The Broad Institute Genomics Platform"/>
            <consortium name="The Broad Institute Genome Sequencing Center for Infectious Disease"/>
            <person name="Wu L."/>
            <person name="Ma J."/>
        </authorList>
    </citation>
    <scope>NUCLEOTIDE SEQUENCE [LARGE SCALE GENOMIC DNA]</scope>
    <source>
        <strain evidence="3">CGMCC 1.10832</strain>
    </source>
</reference>
<accession>A0ABQ1N5P4</accession>
<keyword evidence="2" id="KW-0645">Protease</keyword>
<dbReference type="InterPro" id="IPR050491">
    <property type="entry name" value="AmpC-like"/>
</dbReference>
<keyword evidence="2" id="KW-0378">Hydrolase</keyword>